<feature type="compositionally biased region" description="Pro residues" evidence="1">
    <location>
        <begin position="506"/>
        <end position="547"/>
    </location>
</feature>
<reference evidence="2 3" key="1">
    <citation type="submission" date="2024-06" db="EMBL/GenBank/DDBJ databases">
        <title>The Natural Products Discovery Center: Release of the First 8490 Sequenced Strains for Exploring Actinobacteria Biosynthetic Diversity.</title>
        <authorList>
            <person name="Kalkreuter E."/>
            <person name="Kautsar S.A."/>
            <person name="Yang D."/>
            <person name="Bader C.D."/>
            <person name="Teijaro C.N."/>
            <person name="Fluegel L."/>
            <person name="Davis C.M."/>
            <person name="Simpson J.R."/>
            <person name="Lauterbach L."/>
            <person name="Steele A.D."/>
            <person name="Gui C."/>
            <person name="Meng S."/>
            <person name="Li G."/>
            <person name="Viehrig K."/>
            <person name="Ye F."/>
            <person name="Su P."/>
            <person name="Kiefer A.F."/>
            <person name="Nichols A."/>
            <person name="Cepeda A.J."/>
            <person name="Yan W."/>
            <person name="Fan B."/>
            <person name="Jiang Y."/>
            <person name="Adhikari A."/>
            <person name="Zheng C.-J."/>
            <person name="Schuster L."/>
            <person name="Cowan T.M."/>
            <person name="Smanski M.J."/>
            <person name="Chevrette M.G."/>
            <person name="De Carvalho L.P.S."/>
            <person name="Shen B."/>
        </authorList>
    </citation>
    <scope>NUCLEOTIDE SEQUENCE [LARGE SCALE GENOMIC DNA]</scope>
    <source>
        <strain evidence="2 3">NPDC048946</strain>
    </source>
</reference>
<dbReference type="PRINTS" id="PR01217">
    <property type="entry name" value="PRICHEXTENSN"/>
</dbReference>
<name>A0ABV3D817_9ACTN</name>
<sequence length="885" mass="89009">MLRIRPVVFAGRVRDALKPGRGRTTTAVALGAAGSLIAGMVVAGMGAAGANPDLSDIGAWLASDKKGNVAHVNGLTGQVDGRVKLPRNDDTRLQVSEDGNTVLVLDESTGTVSRIDPSQLTVPQTFDHETPGLKLASGGGKAWLVDAANGQVRPIDPVSLAPLGAPLDVGGKPLGEAQADPAGTLWVPVPSTGQLVPVTGDKLGSPIKVAEPNGALLLTMASGRPVVTDVKGGQMLIVSGNGVERTVKLPEDMAKGNPEKLLAPGLSEGPVVPVLAADTGTLTLVDIDSGSVTAVPLTVPAHDFAPPQVLGAKVYIPDRSAGSLFVYNIVQAKFEDQLKVTGVPGKLEAYVRDGLLWVNDQDSATAAVVNVQGQLQLIGKYENTPGPGQGSATGSTPPTPAKSVPEGGATSSPEESAASSSAPPSGSPDDESTGGAEDPSGDGSGLPPVVPPDVPPVEPPVVPPGPGDDDGGDDPPPSKSTRPDPPKTSEAPKPSNTHRPPDPDPEPSTTPPVDPPKPPDPPTDPPKPPDPPTDSPKPPDPPAPPTTQVPTTPATSDKPTETPSSKPPTTSSNPKPPTTATKPPTTTTKPPTGTTKPPAMKKPGTPVATSGAGKITLMFQPASGATPLRYTVGGTSAGMGVTPASVGPKGPFMFTVTGGSCEKEYRFYITAEYPGGIMNSGWSTAVRPCLPPGKPTNLTATKSGDKAKVTWGAPTNTAGETITYTGSWSVKPSAKTTPKAAVQGGGSDQLTPALYGGLVADPPAVNHPTVADGTDVAAAAAPTKGSWTTTDRSVTLSVGGVSGSYTFKVTAKSKGGSTASAPATLTITLNYGKVSNVTLDAPPELPGSAPYPPTPSPSGPGDGDGAVALAAAIAPSRRPDHDTAM</sequence>
<dbReference type="InterPro" id="IPR015943">
    <property type="entry name" value="WD40/YVTN_repeat-like_dom_sf"/>
</dbReference>
<evidence type="ECO:0000313" key="2">
    <source>
        <dbReference type="EMBL" id="MEU8131888.1"/>
    </source>
</evidence>
<dbReference type="Proteomes" id="UP001551482">
    <property type="component" value="Unassembled WGS sequence"/>
</dbReference>
<dbReference type="Gene3D" id="2.130.10.10">
    <property type="entry name" value="YVTN repeat-like/Quinoprotein amine dehydrogenase"/>
    <property type="match status" value="1"/>
</dbReference>
<dbReference type="InterPro" id="IPR036116">
    <property type="entry name" value="FN3_sf"/>
</dbReference>
<feature type="compositionally biased region" description="Pro residues" evidence="1">
    <location>
        <begin position="843"/>
        <end position="858"/>
    </location>
</feature>
<feature type="region of interest" description="Disordered" evidence="1">
    <location>
        <begin position="840"/>
        <end position="885"/>
    </location>
</feature>
<dbReference type="SUPFAM" id="SSF50969">
    <property type="entry name" value="YVTN repeat-like/Quinoprotein amine dehydrogenase"/>
    <property type="match status" value="1"/>
</dbReference>
<evidence type="ECO:0008006" key="4">
    <source>
        <dbReference type="Google" id="ProtNLM"/>
    </source>
</evidence>
<feature type="compositionally biased region" description="Pro residues" evidence="1">
    <location>
        <begin position="448"/>
        <end position="466"/>
    </location>
</feature>
<dbReference type="RefSeq" id="WP_358346830.1">
    <property type="nucleotide sequence ID" value="NZ_JBEZFP010000001.1"/>
</dbReference>
<accession>A0ABV3D817</accession>
<keyword evidence="3" id="KW-1185">Reference proteome</keyword>
<feature type="compositionally biased region" description="Low complexity" evidence="1">
    <location>
        <begin position="548"/>
        <end position="606"/>
    </location>
</feature>
<dbReference type="InterPro" id="IPR011044">
    <property type="entry name" value="Quino_amine_DH_bsu"/>
</dbReference>
<proteinExistence type="predicted"/>
<comment type="caution">
    <text evidence="2">The sequence shown here is derived from an EMBL/GenBank/DDBJ whole genome shotgun (WGS) entry which is preliminary data.</text>
</comment>
<dbReference type="EMBL" id="JBEZFP010000001">
    <property type="protein sequence ID" value="MEU8131888.1"/>
    <property type="molecule type" value="Genomic_DNA"/>
</dbReference>
<evidence type="ECO:0000256" key="1">
    <source>
        <dbReference type="SAM" id="MobiDB-lite"/>
    </source>
</evidence>
<organism evidence="2 3">
    <name type="scientific">Streptodolium elevatio</name>
    <dbReference type="NCBI Taxonomy" id="3157996"/>
    <lineage>
        <taxon>Bacteria</taxon>
        <taxon>Bacillati</taxon>
        <taxon>Actinomycetota</taxon>
        <taxon>Actinomycetes</taxon>
        <taxon>Kitasatosporales</taxon>
        <taxon>Streptomycetaceae</taxon>
        <taxon>Streptodolium</taxon>
    </lineage>
</organism>
<gene>
    <name evidence="2" type="ORF">AB0C36_00090</name>
</gene>
<protein>
    <recommendedName>
        <fullName evidence="4">Fibronectin type-III domain-containing protein</fullName>
    </recommendedName>
</protein>
<feature type="compositionally biased region" description="Low complexity" evidence="1">
    <location>
        <begin position="865"/>
        <end position="875"/>
    </location>
</feature>
<feature type="region of interest" description="Disordered" evidence="1">
    <location>
        <begin position="380"/>
        <end position="611"/>
    </location>
</feature>
<dbReference type="SUPFAM" id="SSF49265">
    <property type="entry name" value="Fibronectin type III"/>
    <property type="match status" value="1"/>
</dbReference>
<evidence type="ECO:0000313" key="3">
    <source>
        <dbReference type="Proteomes" id="UP001551482"/>
    </source>
</evidence>
<feature type="compositionally biased region" description="Low complexity" evidence="1">
    <location>
        <begin position="405"/>
        <end position="424"/>
    </location>
</feature>